<feature type="region of interest" description="Disordered" evidence="1">
    <location>
        <begin position="522"/>
        <end position="631"/>
    </location>
</feature>
<dbReference type="PROSITE" id="PS50092">
    <property type="entry name" value="TSP1"/>
    <property type="match status" value="1"/>
</dbReference>
<feature type="compositionally biased region" description="Acidic residues" evidence="1">
    <location>
        <begin position="614"/>
        <end position="630"/>
    </location>
</feature>
<name>A0A834RHM4_SARSC</name>
<feature type="compositionally biased region" description="Basic and acidic residues" evidence="1">
    <location>
        <begin position="557"/>
        <end position="583"/>
    </location>
</feature>
<protein>
    <submittedName>
        <fullName evidence="2 3">Uncharacterized protein</fullName>
    </submittedName>
</protein>
<reference evidence="2" key="2">
    <citation type="submission" date="2020-01" db="EMBL/GenBank/DDBJ databases">
        <authorList>
            <person name="Korhonen P.K.K."/>
            <person name="Guangxu M.G."/>
            <person name="Wang T.W."/>
            <person name="Stroehlein A.J.S."/>
            <person name="Young N.D."/>
            <person name="Ang C.-S.A."/>
            <person name="Fernando D.W.F."/>
            <person name="Lu H.L."/>
            <person name="Taylor S.T."/>
            <person name="Ehtesham M.E.M."/>
            <person name="Najaraj S.H.N."/>
            <person name="Harsha G.H.G."/>
            <person name="Madugundu A.M."/>
            <person name="Renuse S.R."/>
            <person name="Holt D.H."/>
            <person name="Pandey A.P."/>
            <person name="Papenfuss A.P."/>
            <person name="Gasser R.B.G."/>
            <person name="Fischer K.F."/>
        </authorList>
    </citation>
    <scope>NUCLEOTIDE SEQUENCE</scope>
    <source>
        <strain evidence="2">SSS_KF_BRIS2020</strain>
    </source>
</reference>
<gene>
    <name evidence="2" type="ORF">SSS_4996</name>
</gene>
<reference evidence="4" key="1">
    <citation type="journal article" date="2020" name="PLoS Negl. Trop. Dis.">
        <title>High-quality nuclear genome for Sarcoptes scabiei-A critical resource for a neglected parasite.</title>
        <authorList>
            <person name="Korhonen P.K."/>
            <person name="Gasser R.B."/>
            <person name="Ma G."/>
            <person name="Wang T."/>
            <person name="Stroehlein A.J."/>
            <person name="Young N.D."/>
            <person name="Ang C.S."/>
            <person name="Fernando D.D."/>
            <person name="Lu H.C."/>
            <person name="Taylor S."/>
            <person name="Reynolds S.L."/>
            <person name="Mofiz E."/>
            <person name="Najaraj S.H."/>
            <person name="Gowda H."/>
            <person name="Madugundu A."/>
            <person name="Renuse S."/>
            <person name="Holt D."/>
            <person name="Pandey A."/>
            <person name="Papenfuss A.T."/>
            <person name="Fischer K."/>
        </authorList>
    </citation>
    <scope>NUCLEOTIDE SEQUENCE [LARGE SCALE GENOMIC DNA]</scope>
</reference>
<feature type="non-terminal residue" evidence="2">
    <location>
        <position position="1"/>
    </location>
</feature>
<dbReference type="InterPro" id="IPR000884">
    <property type="entry name" value="TSP1_rpt"/>
</dbReference>
<dbReference type="Proteomes" id="UP000070412">
    <property type="component" value="Unassembled WGS sequence"/>
</dbReference>
<proteinExistence type="predicted"/>
<dbReference type="InterPro" id="IPR036383">
    <property type="entry name" value="TSP1_rpt_sf"/>
</dbReference>
<dbReference type="Gene3D" id="2.20.100.10">
    <property type="entry name" value="Thrombospondin type-1 (TSP1) repeat"/>
    <property type="match status" value="1"/>
</dbReference>
<keyword evidence="4" id="KW-1185">Reference proteome</keyword>
<dbReference type="EMBL" id="WVUK01000012">
    <property type="protein sequence ID" value="KAF7496295.1"/>
    <property type="molecule type" value="Genomic_DNA"/>
</dbReference>
<reference evidence="3" key="3">
    <citation type="submission" date="2022-06" db="UniProtKB">
        <authorList>
            <consortium name="EnsemblMetazoa"/>
        </authorList>
    </citation>
    <scope>IDENTIFICATION</scope>
</reference>
<dbReference type="OrthoDB" id="6514348at2759"/>
<accession>A0A834RHM4</accession>
<evidence type="ECO:0000313" key="3">
    <source>
        <dbReference type="EnsemblMetazoa" id="KAF7496295.1"/>
    </source>
</evidence>
<dbReference type="AlphaFoldDB" id="A0A834RHM4"/>
<dbReference type="EnsemblMetazoa" id="SSS_4996s_mrna">
    <property type="protein sequence ID" value="KAF7496295.1"/>
    <property type="gene ID" value="SSS_4996"/>
</dbReference>
<evidence type="ECO:0000256" key="1">
    <source>
        <dbReference type="SAM" id="MobiDB-lite"/>
    </source>
</evidence>
<organism evidence="2">
    <name type="scientific">Sarcoptes scabiei</name>
    <name type="common">Itch mite</name>
    <name type="synonym">Acarus scabiei</name>
    <dbReference type="NCBI Taxonomy" id="52283"/>
    <lineage>
        <taxon>Eukaryota</taxon>
        <taxon>Metazoa</taxon>
        <taxon>Ecdysozoa</taxon>
        <taxon>Arthropoda</taxon>
        <taxon>Chelicerata</taxon>
        <taxon>Arachnida</taxon>
        <taxon>Acari</taxon>
        <taxon>Acariformes</taxon>
        <taxon>Sarcoptiformes</taxon>
        <taxon>Astigmata</taxon>
        <taxon>Psoroptidia</taxon>
        <taxon>Sarcoptoidea</taxon>
        <taxon>Sarcoptidae</taxon>
        <taxon>Sarcoptinae</taxon>
        <taxon>Sarcoptes</taxon>
    </lineage>
</organism>
<evidence type="ECO:0000313" key="2">
    <source>
        <dbReference type="EMBL" id="KAF7496295.1"/>
    </source>
</evidence>
<sequence>WRLPDGTPCGKAISSSKNQSRNFLKVTGFCYQGQCHDPDCHGRIFLRKKNQISANFYDGNATTFTSMNTFSPQTNHKQDVQDCPDTFTAENLKVLSENDDKTLFSNNFDSTYELVEKVRRNDFNGFNRTTSQSMIVPSDPNRSINRLSTIASVLANKNSSPSYLFSNWSQWHPVTECQYSIACVRGARGFRLITRECQRSTCIGRREALQICQEILVSDHSRPASAMTDFYEQFCPSYSRKNVDEYASAICQKYQIKFSSLLSGRGRQLIGPQNHGCVVSCEDRLWKDVHYQMDAFADGRFPFGTDCSFGNRLGYCLNGKCIHFDQYGISYDTSDSVLHRQEIMQLFAPSTVSSFDFLKESNYQSSHHSLPSSLVQSVPDRSLHSALLTDQLFKQPDENVDQSSIEHQPAYESFISTRRNKRDVTNKSEMFRKASLQEQPDIEQEYLSWTMLRHHRRIEENRGSLGKSSQKNEQKLLKSLRPIKLTSIRRKTNPFRSKPAIDEHFKTFTLVKPIRRKYSWKDTQSKIDSQSQMGTPLANHRTFLDDDVDDDDDDDEDRRNNAKETVENSNLNRERENRSESLEKKHKTMMDGFNAEKPKSLSDNSFLSIPIYGGEDENADNDNDDDDDQSDEYRVEPYVWSVILSDCNKSCGEGIRTIRVVCTVGQKSVDERYCEKESKPSYQSTEPCKKRECIGKWRVEPWSKCLPRSKPCDRDGSKTLQKNLTYQTRTTFCVGPMVIYPQPQNDSPITRNISAMKLHPNLMERLSIRKQNNIVSQSARVFSLLSNDFCDPLLKPIQWRSCQTKYDCD</sequence>
<evidence type="ECO:0000313" key="4">
    <source>
        <dbReference type="Proteomes" id="UP000070412"/>
    </source>
</evidence>
<feature type="compositionally biased region" description="Acidic residues" evidence="1">
    <location>
        <begin position="545"/>
        <end position="556"/>
    </location>
</feature>